<dbReference type="Proteomes" id="UP000008064">
    <property type="component" value="Unassembled WGS sequence"/>
</dbReference>
<gene>
    <name evidence="2" type="ORF">SERLADRAFT_434709</name>
</gene>
<accession>F8NKV7</accession>
<feature type="compositionally biased region" description="Low complexity" evidence="1">
    <location>
        <begin position="34"/>
        <end position="48"/>
    </location>
</feature>
<dbReference type="AlphaFoldDB" id="F8NKV7"/>
<proteinExistence type="predicted"/>
<feature type="region of interest" description="Disordered" evidence="1">
    <location>
        <begin position="29"/>
        <end position="51"/>
    </location>
</feature>
<dbReference type="EMBL" id="GL945430">
    <property type="protein sequence ID" value="EGO28826.1"/>
    <property type="molecule type" value="Genomic_DNA"/>
</dbReference>
<evidence type="ECO:0000313" key="2">
    <source>
        <dbReference type="EMBL" id="EGO28826.1"/>
    </source>
</evidence>
<evidence type="ECO:0000256" key="1">
    <source>
        <dbReference type="SAM" id="MobiDB-lite"/>
    </source>
</evidence>
<dbReference type="RefSeq" id="XP_007315025.1">
    <property type="nucleotide sequence ID" value="XM_007314963.1"/>
</dbReference>
<evidence type="ECO:0000313" key="3">
    <source>
        <dbReference type="Proteomes" id="UP000008064"/>
    </source>
</evidence>
<name>F8NKV7_SERL9</name>
<dbReference type="KEGG" id="sla:SERLADRAFT_434709"/>
<sequence>MPTRPPRSDIQANRTGKKKKNLLARFANVVAEPTSDSSSDTSGSTEESLPVQDSNILLIPVLAENANLEDYKETLQETQLSLATARQQIRTLLI</sequence>
<reference evidence="3" key="1">
    <citation type="journal article" date="2011" name="Science">
        <title>The plant cell wall-decomposing machinery underlies the functional diversity of forest fungi.</title>
        <authorList>
            <person name="Eastwood D.C."/>
            <person name="Floudas D."/>
            <person name="Binder M."/>
            <person name="Majcherczyk A."/>
            <person name="Schneider P."/>
            <person name="Aerts A."/>
            <person name="Asiegbu F.O."/>
            <person name="Baker S.E."/>
            <person name="Barry K."/>
            <person name="Bendiksby M."/>
            <person name="Blumentritt M."/>
            <person name="Coutinho P.M."/>
            <person name="Cullen D."/>
            <person name="de Vries R.P."/>
            <person name="Gathman A."/>
            <person name="Goodell B."/>
            <person name="Henrissat B."/>
            <person name="Ihrmark K."/>
            <person name="Kauserud H."/>
            <person name="Kohler A."/>
            <person name="LaButti K."/>
            <person name="Lapidus A."/>
            <person name="Lavin J.L."/>
            <person name="Lee Y.-H."/>
            <person name="Lindquist E."/>
            <person name="Lilly W."/>
            <person name="Lucas S."/>
            <person name="Morin E."/>
            <person name="Murat C."/>
            <person name="Oguiza J.A."/>
            <person name="Park J."/>
            <person name="Pisabarro A.G."/>
            <person name="Riley R."/>
            <person name="Rosling A."/>
            <person name="Salamov A."/>
            <person name="Schmidt O."/>
            <person name="Schmutz J."/>
            <person name="Skrede I."/>
            <person name="Stenlid J."/>
            <person name="Wiebenga A."/>
            <person name="Xie X."/>
            <person name="Kuees U."/>
            <person name="Hibbett D.S."/>
            <person name="Hoffmeister D."/>
            <person name="Hoegberg N."/>
            <person name="Martin F."/>
            <person name="Grigoriev I.V."/>
            <person name="Watkinson S.C."/>
        </authorList>
    </citation>
    <scope>NUCLEOTIDE SEQUENCE [LARGE SCALE GENOMIC DNA]</scope>
    <source>
        <strain evidence="3">S7.9</strain>
    </source>
</reference>
<organism evidence="3">
    <name type="scientific">Serpula lacrymans var. lacrymans (strain S7.9)</name>
    <name type="common">Dry rot fungus</name>
    <dbReference type="NCBI Taxonomy" id="578457"/>
    <lineage>
        <taxon>Eukaryota</taxon>
        <taxon>Fungi</taxon>
        <taxon>Dikarya</taxon>
        <taxon>Basidiomycota</taxon>
        <taxon>Agaricomycotina</taxon>
        <taxon>Agaricomycetes</taxon>
        <taxon>Agaricomycetidae</taxon>
        <taxon>Boletales</taxon>
        <taxon>Coniophorineae</taxon>
        <taxon>Serpulaceae</taxon>
        <taxon>Serpula</taxon>
    </lineage>
</organism>
<dbReference type="HOGENOM" id="CLU_2387544_0_0_1"/>
<protein>
    <submittedName>
        <fullName evidence="2">Uncharacterized protein</fullName>
    </submittedName>
</protein>
<dbReference type="GeneID" id="18814443"/>